<gene>
    <name evidence="1" type="ORF">MANY_28100</name>
</gene>
<sequence>MSGVSADHQNESSGALWWQNWKGWEAGVEMPPDAFVHAAEAMLYSDANFTGSLMIEDVGPNKIINVISMREGDIGEALVLRHSLHLPPQDFNRPTPAQSETDDWLGLTLDGEFAAVLSLFLGVRVWSGGLTREFKNGEDPAGRPIGWDHVRPAWQPSRRPVLPDKARTQRLLATIDEPIRRLPRLSAEESIVLTRAARQYQLALWVADTDPELAWLQLVSAAEVAATYWRGQESDPVESLRRIYPKIGKLLAGQPDLLEGIAIQLAKLIGSTSRFVNFMTTFDPGPPENRCEEHFQLEWAELKAHLQLVYSYRSRRLHGGEPFPSVMNLPPMVLETSNRPCEKPFGIAYFASGGAWPSSELPMYLWVFEHIVRGALMRWFEESLGGETSDLQSQVQGGDLS</sequence>
<reference evidence="1 2" key="1">
    <citation type="journal article" date="2019" name="Emerg. Microbes Infect.">
        <title>Comprehensive subspecies identification of 175 nontuberculous mycobacteria species based on 7547 genomic profiles.</title>
        <authorList>
            <person name="Matsumoto Y."/>
            <person name="Kinjo T."/>
            <person name="Motooka D."/>
            <person name="Nabeya D."/>
            <person name="Jung N."/>
            <person name="Uechi K."/>
            <person name="Horii T."/>
            <person name="Iida T."/>
            <person name="Fujita J."/>
            <person name="Nakamura S."/>
        </authorList>
    </citation>
    <scope>NUCLEOTIDE SEQUENCE [LARGE SCALE GENOMIC DNA]</scope>
    <source>
        <strain evidence="1 2">JCM 30275</strain>
    </source>
</reference>
<organism evidence="1 2">
    <name type="scientific">Mycolicibacterium anyangense</name>
    <dbReference type="NCBI Taxonomy" id="1431246"/>
    <lineage>
        <taxon>Bacteria</taxon>
        <taxon>Bacillati</taxon>
        <taxon>Actinomycetota</taxon>
        <taxon>Actinomycetes</taxon>
        <taxon>Mycobacteriales</taxon>
        <taxon>Mycobacteriaceae</taxon>
        <taxon>Mycolicibacterium</taxon>
    </lineage>
</organism>
<dbReference type="AlphaFoldDB" id="A0A6N4WAS7"/>
<evidence type="ECO:0000313" key="2">
    <source>
        <dbReference type="Proteomes" id="UP000467249"/>
    </source>
</evidence>
<protein>
    <recommendedName>
        <fullName evidence="3">ApeA N-terminal domain-containing protein</fullName>
    </recommendedName>
</protein>
<accession>A0A6N4WAS7</accession>
<dbReference type="KEGG" id="many:MANY_28100"/>
<evidence type="ECO:0000313" key="1">
    <source>
        <dbReference type="EMBL" id="BBZ77473.1"/>
    </source>
</evidence>
<name>A0A6N4WAS7_9MYCO</name>
<proteinExistence type="predicted"/>
<dbReference type="EMBL" id="AP022620">
    <property type="protein sequence ID" value="BBZ77473.1"/>
    <property type="molecule type" value="Genomic_DNA"/>
</dbReference>
<dbReference type="RefSeq" id="WP_163804786.1">
    <property type="nucleotide sequence ID" value="NZ_AP022620.1"/>
</dbReference>
<dbReference type="Proteomes" id="UP000467249">
    <property type="component" value="Chromosome"/>
</dbReference>
<evidence type="ECO:0008006" key="3">
    <source>
        <dbReference type="Google" id="ProtNLM"/>
    </source>
</evidence>
<keyword evidence="2" id="KW-1185">Reference proteome</keyword>